<dbReference type="GeneID" id="58722014"/>
<accession>A0ABR6S2X5</accession>
<keyword evidence="4" id="KW-1185">Reference proteome</keyword>
<comment type="caution">
    <text evidence="3">The sequence shown here is derived from an EMBL/GenBank/DDBJ whole genome shotgun (WGS) entry which is preliminary data.</text>
</comment>
<feature type="transmembrane region" description="Helical" evidence="1">
    <location>
        <begin position="246"/>
        <end position="268"/>
    </location>
</feature>
<keyword evidence="3" id="KW-0067">ATP-binding</keyword>
<dbReference type="InterPro" id="IPR049052">
    <property type="entry name" value="nSTAND1"/>
</dbReference>
<dbReference type="Gene3D" id="3.40.50.300">
    <property type="entry name" value="P-loop containing nucleotide triphosphate hydrolases"/>
    <property type="match status" value="1"/>
</dbReference>
<organism evidence="3 4">
    <name type="scientific">Trichormus variabilis N2B</name>
    <dbReference type="NCBI Taxonomy" id="2681315"/>
    <lineage>
        <taxon>Bacteria</taxon>
        <taxon>Bacillati</taxon>
        <taxon>Cyanobacteriota</taxon>
        <taxon>Cyanophyceae</taxon>
        <taxon>Nostocales</taxon>
        <taxon>Nostocaceae</taxon>
        <taxon>Trichormus</taxon>
    </lineage>
</organism>
<dbReference type="SUPFAM" id="SSF52540">
    <property type="entry name" value="P-loop containing nucleoside triphosphate hydrolases"/>
    <property type="match status" value="1"/>
</dbReference>
<evidence type="ECO:0000313" key="3">
    <source>
        <dbReference type="EMBL" id="MBC1300720.1"/>
    </source>
</evidence>
<keyword evidence="1" id="KW-1133">Transmembrane helix</keyword>
<dbReference type="PANTHER" id="PTHR34301">
    <property type="entry name" value="DNA-BINDING PROTEIN-RELATED"/>
    <property type="match status" value="1"/>
</dbReference>
<reference evidence="3 4" key="1">
    <citation type="submission" date="2019-11" db="EMBL/GenBank/DDBJ databases">
        <title>Comparison of genomes from free-living endosymbiotic cyanobacteria isolated from Azolla.</title>
        <authorList>
            <person name="Thiel T."/>
            <person name="Pratte B."/>
        </authorList>
    </citation>
    <scope>NUCLEOTIDE SEQUENCE [LARGE SCALE GENOMIC DNA]</scope>
    <source>
        <strain evidence="3 4">N2B</strain>
    </source>
</reference>
<name>A0ABR6S2X5_ANAVA</name>
<feature type="transmembrane region" description="Helical" evidence="1">
    <location>
        <begin position="124"/>
        <end position="142"/>
    </location>
</feature>
<keyword evidence="1" id="KW-0812">Transmembrane</keyword>
<feature type="transmembrane region" description="Helical" evidence="1">
    <location>
        <begin position="94"/>
        <end position="112"/>
    </location>
</feature>
<keyword evidence="3" id="KW-0547">Nucleotide-binding</keyword>
<evidence type="ECO:0000259" key="2">
    <source>
        <dbReference type="Pfam" id="PF20703"/>
    </source>
</evidence>
<dbReference type="GO" id="GO:0005524">
    <property type="term" value="F:ATP binding"/>
    <property type="evidence" value="ECO:0007669"/>
    <property type="project" value="UniProtKB-KW"/>
</dbReference>
<evidence type="ECO:0000313" key="4">
    <source>
        <dbReference type="Proteomes" id="UP000570851"/>
    </source>
</evidence>
<dbReference type="EMBL" id="JACKZP010000004">
    <property type="protein sequence ID" value="MBC1300720.1"/>
    <property type="molecule type" value="Genomic_DNA"/>
</dbReference>
<feature type="transmembrane region" description="Helical" evidence="1">
    <location>
        <begin position="67"/>
        <end position="88"/>
    </location>
</feature>
<feature type="transmembrane region" description="Helical" evidence="1">
    <location>
        <begin position="215"/>
        <end position="240"/>
    </location>
</feature>
<feature type="transmembrane region" description="Helical" evidence="1">
    <location>
        <begin position="275"/>
        <end position="293"/>
    </location>
</feature>
<feature type="transmembrane region" description="Helical" evidence="1">
    <location>
        <begin position="162"/>
        <end position="195"/>
    </location>
</feature>
<dbReference type="InterPro" id="IPR027417">
    <property type="entry name" value="P-loop_NTPase"/>
</dbReference>
<sequence length="850" mass="97317">MSKSRTSAFWNYVAECVRLLYWSCFKPYTFERWLRDIHPELKPQDNPFTKRIEFSTNPHLRRYAEQVSWLIAVVPIFAVLLAAPIYTLVTGQSFDWLISCNFCLGWFLGRFTRNLLECSDKEKLVIWLFIIFIFIWILKFLPGMALSAKLSLVSSVALGMTLNILIILLIGVAFSLFIGMPIGILLGLDFSVALLKKRVHKEEIASKISKTLGAVVSISIGVFVGLLTSIMSCLVLGIAIGKKQGVEWSVLISINVLVISVFSSLLRVCLWLPELLWIFLLFLYSKIDILFSMTEEKNLSIDFLDDEVPNFYQIKTQAKYLSYLPHRFDELIILPLPFLEQMIAEAYQDNSLTALETIDYLITSTNQQKVAVQAMLTIAADIFNSCQRLEDIVDIANQLTWVPSPLPKELGFVLPPFLDISQSVRASQQATTFYRRYELLNPPISALNELKNTLAFGKNASLATKFGSISDRWLTILQLAQRTLEETARQSQEIRQVYIAGNSLDPETAKYRFKGRIDIFREIETLTLSDQPPVLLLYGGRRTGKTSALKYLPYKVTSDIIPLLIDVQGAASATTIKGFTENLAQQIIDTARRLPRKLHLPNPDSSKLNEDPFPALQTWLAEIERSHSGKRFLLCLDEFERLSEVVNATNSRAPLNFIRHLLQHQKQWILLFSGSHLLSELDAYWSDYLINTRALRMTYLQESEVRELILKPVEDFTNIYEPEAVDKIIQITCCQPYLVQLVCYELVELLNRDIRANRRQPNTAKATVADVQDIIPIVLERGDQYFRELWTSLEESDRNLLRRLIDGETPTPQDSKIVKKLSRKEILTPEGNTFQVPLVERFVEYLLEEE</sequence>
<dbReference type="Proteomes" id="UP000570851">
    <property type="component" value="Unassembled WGS sequence"/>
</dbReference>
<evidence type="ECO:0000256" key="1">
    <source>
        <dbReference type="SAM" id="Phobius"/>
    </source>
</evidence>
<dbReference type="PANTHER" id="PTHR34301:SF8">
    <property type="entry name" value="ATPASE DOMAIN-CONTAINING PROTEIN"/>
    <property type="match status" value="1"/>
</dbReference>
<gene>
    <name evidence="3" type="ORF">GNE12_02180</name>
</gene>
<proteinExistence type="predicted"/>
<keyword evidence="1" id="KW-0472">Membrane</keyword>
<feature type="domain" description="Novel STAND NTPase 1" evidence="2">
    <location>
        <begin position="512"/>
        <end position="843"/>
    </location>
</feature>
<dbReference type="Pfam" id="PF20703">
    <property type="entry name" value="nSTAND1"/>
    <property type="match status" value="1"/>
</dbReference>
<protein>
    <submittedName>
        <fullName evidence="3">ATP-binding protein</fullName>
    </submittedName>
</protein>
<dbReference type="RefSeq" id="WP_011321120.1">
    <property type="nucleotide sequence ID" value="NZ_JACKZP010000004.1"/>
</dbReference>